<dbReference type="InterPro" id="IPR011051">
    <property type="entry name" value="RmlC_Cupin_sf"/>
</dbReference>
<dbReference type="PANTHER" id="PTHR46797">
    <property type="entry name" value="HTH-TYPE TRANSCRIPTIONAL REGULATOR"/>
    <property type="match status" value="1"/>
</dbReference>
<name>A0A0U9HG18_9FIRM</name>
<dbReference type="OrthoDB" id="114637at2"/>
<dbReference type="SUPFAM" id="SSF51182">
    <property type="entry name" value="RmlC-like cupins"/>
    <property type="match status" value="1"/>
</dbReference>
<dbReference type="PROSITE" id="PS50943">
    <property type="entry name" value="HTH_CROC1"/>
    <property type="match status" value="1"/>
</dbReference>
<dbReference type="InterPro" id="IPR010982">
    <property type="entry name" value="Lambda_DNA-bd_dom_sf"/>
</dbReference>
<dbReference type="SMART" id="SM00530">
    <property type="entry name" value="HTH_XRE"/>
    <property type="match status" value="1"/>
</dbReference>
<dbReference type="GO" id="GO:0003700">
    <property type="term" value="F:DNA-binding transcription factor activity"/>
    <property type="evidence" value="ECO:0007669"/>
    <property type="project" value="TreeGrafter"/>
</dbReference>
<dbReference type="CDD" id="cd00093">
    <property type="entry name" value="HTH_XRE"/>
    <property type="match status" value="1"/>
</dbReference>
<dbReference type="Pfam" id="PF07883">
    <property type="entry name" value="Cupin_2"/>
    <property type="match status" value="1"/>
</dbReference>
<evidence type="ECO:0000259" key="2">
    <source>
        <dbReference type="PROSITE" id="PS50943"/>
    </source>
</evidence>
<accession>A0A0U9HG18</accession>
<dbReference type="STRING" id="224999.GCA_001485475_00842"/>
<evidence type="ECO:0000256" key="1">
    <source>
        <dbReference type="ARBA" id="ARBA00023125"/>
    </source>
</evidence>
<evidence type="ECO:0000313" key="3">
    <source>
        <dbReference type="EMBL" id="GAQ24836.1"/>
    </source>
</evidence>
<evidence type="ECO:0000313" key="4">
    <source>
        <dbReference type="Proteomes" id="UP000062160"/>
    </source>
</evidence>
<reference evidence="3" key="1">
    <citation type="journal article" date="2016" name="Genome Announc.">
        <title>Draft Genome Sequence of the Syntrophic Lactate-Degrading Bacterium Tepidanaerobacter syntrophicus JLT.</title>
        <authorList>
            <person name="Matsuura N."/>
            <person name="Ohashi A."/>
            <person name="Tourlousse D.M."/>
            <person name="Sekiguchi Y."/>
        </authorList>
    </citation>
    <scope>NUCLEOTIDE SEQUENCE [LARGE SCALE GENOMIC DNA]</scope>
    <source>
        <strain evidence="3">JL</strain>
    </source>
</reference>
<dbReference type="CDD" id="cd02209">
    <property type="entry name" value="cupin_XRE_C"/>
    <property type="match status" value="1"/>
</dbReference>
<dbReference type="InterPro" id="IPR050807">
    <property type="entry name" value="TransReg_Diox_bact_type"/>
</dbReference>
<protein>
    <submittedName>
        <fullName evidence="3">Helix-turn-helix domain-containing protein</fullName>
    </submittedName>
</protein>
<dbReference type="InterPro" id="IPR013096">
    <property type="entry name" value="Cupin_2"/>
</dbReference>
<feature type="domain" description="HTH cro/C1-type" evidence="2">
    <location>
        <begin position="13"/>
        <end position="67"/>
    </location>
</feature>
<dbReference type="InterPro" id="IPR001387">
    <property type="entry name" value="Cro/C1-type_HTH"/>
</dbReference>
<organism evidence="3">
    <name type="scientific">Tepidanaerobacter syntrophicus</name>
    <dbReference type="NCBI Taxonomy" id="224999"/>
    <lineage>
        <taxon>Bacteria</taxon>
        <taxon>Bacillati</taxon>
        <taxon>Bacillota</taxon>
        <taxon>Clostridia</taxon>
        <taxon>Thermosediminibacterales</taxon>
        <taxon>Tepidanaerobacteraceae</taxon>
        <taxon>Tepidanaerobacter</taxon>
    </lineage>
</organism>
<dbReference type="Proteomes" id="UP000062160">
    <property type="component" value="Unassembled WGS sequence"/>
</dbReference>
<dbReference type="EMBL" id="DF977000">
    <property type="protein sequence ID" value="GAQ24836.1"/>
    <property type="molecule type" value="Genomic_DNA"/>
</dbReference>
<keyword evidence="4" id="KW-1185">Reference proteome</keyword>
<dbReference type="AlphaFoldDB" id="A0A0U9HG18"/>
<dbReference type="Gene3D" id="2.60.120.10">
    <property type="entry name" value="Jelly Rolls"/>
    <property type="match status" value="1"/>
</dbReference>
<dbReference type="Pfam" id="PF01381">
    <property type="entry name" value="HTH_3"/>
    <property type="match status" value="1"/>
</dbReference>
<dbReference type="GO" id="GO:0005829">
    <property type="term" value="C:cytosol"/>
    <property type="evidence" value="ECO:0007669"/>
    <property type="project" value="TreeGrafter"/>
</dbReference>
<keyword evidence="1" id="KW-0238">DNA-binding</keyword>
<dbReference type="InterPro" id="IPR014710">
    <property type="entry name" value="RmlC-like_jellyroll"/>
</dbReference>
<dbReference type="PANTHER" id="PTHR46797:SF25">
    <property type="entry name" value="TRANSCRIPTIONAL REGULATOR"/>
    <property type="match status" value="1"/>
</dbReference>
<proteinExistence type="predicted"/>
<sequence length="190" mass="21769">MNKIKRKDIGNKIRELRNNKGLTLKELGEKTDLSISFLSQVERGTSAVSITALEKIAGALETDLAYFFTLPQKHENLIMRSYEQEIFSVEESRVYNRLANDVNGKVLESMLITLFPNQKENKVATYTHEGEEFAYVLEGILTILIDDEEYQLNPGDCVHMASTIPHEWVNYTNKLVKVLCVSIPRIFQQK</sequence>
<dbReference type="RefSeq" id="WP_059032034.1">
    <property type="nucleotide sequence ID" value="NZ_BSDN01000003.1"/>
</dbReference>
<dbReference type="GO" id="GO:0003677">
    <property type="term" value="F:DNA binding"/>
    <property type="evidence" value="ECO:0007669"/>
    <property type="project" value="UniProtKB-KW"/>
</dbReference>
<dbReference type="Gene3D" id="1.10.260.40">
    <property type="entry name" value="lambda repressor-like DNA-binding domains"/>
    <property type="match status" value="1"/>
</dbReference>
<dbReference type="SUPFAM" id="SSF47413">
    <property type="entry name" value="lambda repressor-like DNA-binding domains"/>
    <property type="match status" value="1"/>
</dbReference>
<gene>
    <name evidence="3" type="ORF">TSYNT_6217</name>
</gene>